<gene>
    <name evidence="5" type="ORF">E1163_08135</name>
</gene>
<dbReference type="PANTHER" id="PTHR10412">
    <property type="entry name" value="MANNOSYL-OLIGOSACCHARIDE GLUCOSIDASE"/>
    <property type="match status" value="1"/>
</dbReference>
<dbReference type="EMBL" id="SMLW01000464">
    <property type="protein sequence ID" value="MTI24906.1"/>
    <property type="molecule type" value="Genomic_DNA"/>
</dbReference>
<evidence type="ECO:0000256" key="2">
    <source>
        <dbReference type="ARBA" id="ARBA00022801"/>
    </source>
</evidence>
<name>A0ABW9RLS4_9BACT</name>
<dbReference type="SUPFAM" id="SSF48208">
    <property type="entry name" value="Six-hairpin glycosidases"/>
    <property type="match status" value="1"/>
</dbReference>
<keyword evidence="6" id="KW-1185">Reference proteome</keyword>
<evidence type="ECO:0000259" key="4">
    <source>
        <dbReference type="Pfam" id="PF22422"/>
    </source>
</evidence>
<accession>A0ABW9RLS4</accession>
<dbReference type="InterPro" id="IPR004888">
    <property type="entry name" value="Glycoside_hydrolase_63"/>
</dbReference>
<dbReference type="InterPro" id="IPR012341">
    <property type="entry name" value="6hp_glycosidase-like_sf"/>
</dbReference>
<proteinExistence type="inferred from homology"/>
<dbReference type="RefSeq" id="WP_155170945.1">
    <property type="nucleotide sequence ID" value="NZ_BAAAFL010000012.1"/>
</dbReference>
<dbReference type="Proteomes" id="UP000798808">
    <property type="component" value="Unassembled WGS sequence"/>
</dbReference>
<evidence type="ECO:0000313" key="5">
    <source>
        <dbReference type="EMBL" id="MTI24906.1"/>
    </source>
</evidence>
<sequence>MTDEQIFDKTRSIIYDNMINGEKHLDDQVIHFHYTKPAPGRYPYQFFWDTCFHVFILTALREYEMAKSHLRSLLSLQEKNGFIGHMIYWDRLMPGRVTDFFQSRPHLRNLYKSHMSALIQPPLIAQAVERVYNFSGDIDFVQEVMPKLKTYYHWLRQNRDFGGDHLLTIISPFESGMDWKPTFDVPLGFKPGKADWKLFLKQVSVDFRNFVNNYNLRRIYKQGYFRVKEVGFNTIYAQNLKAMATLCQLMGDKEEEHFKQLGREVDKSILEVMYDEKDAAFYDVFGKDNQKIRILTPTIFYPVILDGTPEKISKRVMDTHFFNDEEFKPDYPLPSVALNSPSFNPSHSIYIWRGPTWIVNNWFMHKFLMEKGYGEEAQKMIDSIRALIGKSGFREYYNPFTGEGYGARDFTWSGLVVDMINMEREGKNLKSQSANSH</sequence>
<dbReference type="Pfam" id="PF22422">
    <property type="entry name" value="MGH1-like_GH"/>
    <property type="match status" value="1"/>
</dbReference>
<dbReference type="PANTHER" id="PTHR10412:SF11">
    <property type="entry name" value="MANNOSYL-OLIGOSACCHARIDE GLUCOSIDASE"/>
    <property type="match status" value="1"/>
</dbReference>
<dbReference type="InterPro" id="IPR008928">
    <property type="entry name" value="6-hairpin_glycosidase_sf"/>
</dbReference>
<comment type="similarity">
    <text evidence="1">Belongs to the glycosyl hydrolase 63 family.</text>
</comment>
<organism evidence="5 6">
    <name type="scientific">Fulvivirga kasyanovii</name>
    <dbReference type="NCBI Taxonomy" id="396812"/>
    <lineage>
        <taxon>Bacteria</taxon>
        <taxon>Pseudomonadati</taxon>
        <taxon>Bacteroidota</taxon>
        <taxon>Cytophagia</taxon>
        <taxon>Cytophagales</taxon>
        <taxon>Fulvivirgaceae</taxon>
        <taxon>Fulvivirga</taxon>
    </lineage>
</organism>
<dbReference type="Gene3D" id="1.50.10.10">
    <property type="match status" value="1"/>
</dbReference>
<feature type="domain" description="Mannosylglycerate hydrolase MGH1-like glycoside hydrolase" evidence="4">
    <location>
        <begin position="42"/>
        <end position="413"/>
    </location>
</feature>
<dbReference type="InterPro" id="IPR054491">
    <property type="entry name" value="MGH1-like_GH"/>
</dbReference>
<evidence type="ECO:0000313" key="6">
    <source>
        <dbReference type="Proteomes" id="UP000798808"/>
    </source>
</evidence>
<keyword evidence="3" id="KW-0326">Glycosidase</keyword>
<evidence type="ECO:0000256" key="3">
    <source>
        <dbReference type="ARBA" id="ARBA00023295"/>
    </source>
</evidence>
<reference evidence="5 6" key="1">
    <citation type="submission" date="2019-02" db="EMBL/GenBank/DDBJ databases">
        <authorList>
            <person name="Goldberg S.R."/>
            <person name="Haltli B.A."/>
            <person name="Correa H."/>
            <person name="Russell K.G."/>
        </authorList>
    </citation>
    <scope>NUCLEOTIDE SEQUENCE [LARGE SCALE GENOMIC DNA]</scope>
    <source>
        <strain evidence="5 6">JCM 16186</strain>
    </source>
</reference>
<comment type="caution">
    <text evidence="5">The sequence shown here is derived from an EMBL/GenBank/DDBJ whole genome shotgun (WGS) entry which is preliminary data.</text>
</comment>
<protein>
    <submittedName>
        <fullName evidence="5">Trehalase-like protein</fullName>
    </submittedName>
</protein>
<keyword evidence="2" id="KW-0378">Hydrolase</keyword>
<evidence type="ECO:0000256" key="1">
    <source>
        <dbReference type="ARBA" id="ARBA00010833"/>
    </source>
</evidence>